<evidence type="ECO:0000256" key="1">
    <source>
        <dbReference type="ARBA" id="ARBA00022553"/>
    </source>
</evidence>
<protein>
    <submittedName>
        <fullName evidence="10">DNA-binding response regulator</fullName>
    </submittedName>
</protein>
<dbReference type="SUPFAM" id="SSF52172">
    <property type="entry name" value="CheY-like"/>
    <property type="match status" value="1"/>
</dbReference>
<dbReference type="InterPro" id="IPR001789">
    <property type="entry name" value="Sig_transdc_resp-reg_receiver"/>
</dbReference>
<dbReference type="PANTHER" id="PTHR48111:SF22">
    <property type="entry name" value="REGULATOR OF RPOS"/>
    <property type="match status" value="1"/>
</dbReference>
<dbReference type="Pfam" id="PF00486">
    <property type="entry name" value="Trans_reg_C"/>
    <property type="match status" value="1"/>
</dbReference>
<evidence type="ECO:0000259" key="9">
    <source>
        <dbReference type="PROSITE" id="PS51755"/>
    </source>
</evidence>
<organism evidence="10 11">
    <name type="scientific">Arsenicibacter rosenii</name>
    <dbReference type="NCBI Taxonomy" id="1750698"/>
    <lineage>
        <taxon>Bacteria</taxon>
        <taxon>Pseudomonadati</taxon>
        <taxon>Bacteroidota</taxon>
        <taxon>Cytophagia</taxon>
        <taxon>Cytophagales</taxon>
        <taxon>Spirosomataceae</taxon>
        <taxon>Arsenicibacter</taxon>
    </lineage>
</organism>
<dbReference type="GO" id="GO:0000156">
    <property type="term" value="F:phosphorelay response regulator activity"/>
    <property type="evidence" value="ECO:0007669"/>
    <property type="project" value="TreeGrafter"/>
</dbReference>
<dbReference type="PANTHER" id="PTHR48111">
    <property type="entry name" value="REGULATOR OF RPOS"/>
    <property type="match status" value="1"/>
</dbReference>
<dbReference type="Gene3D" id="6.10.250.690">
    <property type="match status" value="1"/>
</dbReference>
<sequence length="231" mass="26141">MLNEPTRHLLVVEDEPKVATFIKKGLQTQAYRVDVALTGTEGKTLFDTNPYDLIIMDVNLPDISGLELTEYVRSQNRHIPILMLTALDTTADKLLGFDAGADDYLAKPFDFLELIARIKALLRRSIPHDEQSNVLKVADLELNLDERVAKRHGQTIDLTAREYALLEYLMRNAGRVVSRVDIAEQVWDVGFDTGTNVIDVYISYLRAKIDKDSPKKLIHTLIGMGYVLKEK</sequence>
<feature type="domain" description="Response regulatory" evidence="8">
    <location>
        <begin position="8"/>
        <end position="122"/>
    </location>
</feature>
<evidence type="ECO:0000313" key="10">
    <source>
        <dbReference type="EMBL" id="OIN55467.1"/>
    </source>
</evidence>
<proteinExistence type="predicted"/>
<evidence type="ECO:0000256" key="7">
    <source>
        <dbReference type="PROSITE-ProRule" id="PRU01091"/>
    </source>
</evidence>
<dbReference type="PROSITE" id="PS51755">
    <property type="entry name" value="OMPR_PHOB"/>
    <property type="match status" value="1"/>
</dbReference>
<dbReference type="Proteomes" id="UP000181790">
    <property type="component" value="Unassembled WGS sequence"/>
</dbReference>
<dbReference type="RefSeq" id="WP_071506905.1">
    <property type="nucleotide sequence ID" value="NZ_MORL01000135.1"/>
</dbReference>
<keyword evidence="3" id="KW-0805">Transcription regulation</keyword>
<reference evidence="10 11" key="1">
    <citation type="submission" date="2016-10" db="EMBL/GenBank/DDBJ databases">
        <title>Arsenicibacter rosenii gen. nov., sp. nov., an efficient arsenic-methylating bacterium isolated from an arsenic-contaminated paddy soil.</title>
        <authorList>
            <person name="Huang K."/>
        </authorList>
    </citation>
    <scope>NUCLEOTIDE SEQUENCE [LARGE SCALE GENOMIC DNA]</scope>
    <source>
        <strain evidence="10 11">SM-1</strain>
    </source>
</reference>
<gene>
    <name evidence="10" type="ORF">BLX24_30305</name>
</gene>
<dbReference type="InterPro" id="IPR001867">
    <property type="entry name" value="OmpR/PhoB-type_DNA-bd"/>
</dbReference>
<dbReference type="Pfam" id="PF00072">
    <property type="entry name" value="Response_reg"/>
    <property type="match status" value="1"/>
</dbReference>
<dbReference type="PROSITE" id="PS50110">
    <property type="entry name" value="RESPONSE_REGULATORY"/>
    <property type="match status" value="1"/>
</dbReference>
<feature type="DNA-binding region" description="OmpR/PhoB-type" evidence="7">
    <location>
        <begin position="132"/>
        <end position="230"/>
    </location>
</feature>
<evidence type="ECO:0000256" key="5">
    <source>
        <dbReference type="ARBA" id="ARBA00023163"/>
    </source>
</evidence>
<dbReference type="Gene3D" id="1.10.10.10">
    <property type="entry name" value="Winged helix-like DNA-binding domain superfamily/Winged helix DNA-binding domain"/>
    <property type="match status" value="1"/>
</dbReference>
<dbReference type="InterPro" id="IPR036388">
    <property type="entry name" value="WH-like_DNA-bd_sf"/>
</dbReference>
<dbReference type="InterPro" id="IPR039420">
    <property type="entry name" value="WalR-like"/>
</dbReference>
<evidence type="ECO:0000259" key="8">
    <source>
        <dbReference type="PROSITE" id="PS50110"/>
    </source>
</evidence>
<feature type="domain" description="OmpR/PhoB-type" evidence="9">
    <location>
        <begin position="132"/>
        <end position="230"/>
    </location>
</feature>
<keyword evidence="5" id="KW-0804">Transcription</keyword>
<evidence type="ECO:0000313" key="11">
    <source>
        <dbReference type="Proteomes" id="UP000181790"/>
    </source>
</evidence>
<keyword evidence="1 6" id="KW-0597">Phosphoprotein</keyword>
<evidence type="ECO:0000256" key="4">
    <source>
        <dbReference type="ARBA" id="ARBA00023125"/>
    </source>
</evidence>
<keyword evidence="2" id="KW-0902">Two-component regulatory system</keyword>
<dbReference type="GO" id="GO:0005829">
    <property type="term" value="C:cytosol"/>
    <property type="evidence" value="ECO:0007669"/>
    <property type="project" value="TreeGrafter"/>
</dbReference>
<dbReference type="AlphaFoldDB" id="A0A1S2V9P8"/>
<dbReference type="SMART" id="SM00862">
    <property type="entry name" value="Trans_reg_C"/>
    <property type="match status" value="1"/>
</dbReference>
<dbReference type="InterPro" id="IPR011006">
    <property type="entry name" value="CheY-like_superfamily"/>
</dbReference>
<dbReference type="GO" id="GO:0006355">
    <property type="term" value="P:regulation of DNA-templated transcription"/>
    <property type="evidence" value="ECO:0007669"/>
    <property type="project" value="InterPro"/>
</dbReference>
<accession>A0A1S2V9P8</accession>
<dbReference type="GO" id="GO:0032993">
    <property type="term" value="C:protein-DNA complex"/>
    <property type="evidence" value="ECO:0007669"/>
    <property type="project" value="TreeGrafter"/>
</dbReference>
<comment type="caution">
    <text evidence="10">The sequence shown here is derived from an EMBL/GenBank/DDBJ whole genome shotgun (WGS) entry which is preliminary data.</text>
</comment>
<keyword evidence="11" id="KW-1185">Reference proteome</keyword>
<evidence type="ECO:0000256" key="3">
    <source>
        <dbReference type="ARBA" id="ARBA00023015"/>
    </source>
</evidence>
<dbReference type="SMART" id="SM00448">
    <property type="entry name" value="REC"/>
    <property type="match status" value="1"/>
</dbReference>
<dbReference type="CDD" id="cd00383">
    <property type="entry name" value="trans_reg_C"/>
    <property type="match status" value="1"/>
</dbReference>
<evidence type="ECO:0000256" key="6">
    <source>
        <dbReference type="PROSITE-ProRule" id="PRU00169"/>
    </source>
</evidence>
<dbReference type="EMBL" id="MORL01000135">
    <property type="protein sequence ID" value="OIN55467.1"/>
    <property type="molecule type" value="Genomic_DNA"/>
</dbReference>
<dbReference type="Gene3D" id="3.40.50.2300">
    <property type="match status" value="1"/>
</dbReference>
<evidence type="ECO:0000256" key="2">
    <source>
        <dbReference type="ARBA" id="ARBA00023012"/>
    </source>
</evidence>
<keyword evidence="4 7" id="KW-0238">DNA-binding</keyword>
<dbReference type="GO" id="GO:0000976">
    <property type="term" value="F:transcription cis-regulatory region binding"/>
    <property type="evidence" value="ECO:0007669"/>
    <property type="project" value="TreeGrafter"/>
</dbReference>
<feature type="modified residue" description="4-aspartylphosphate" evidence="6">
    <location>
        <position position="57"/>
    </location>
</feature>
<dbReference type="FunFam" id="1.10.10.10:FF:000005">
    <property type="entry name" value="Two-component system response regulator"/>
    <property type="match status" value="1"/>
</dbReference>
<name>A0A1S2V9P8_9BACT</name>
<dbReference type="OrthoDB" id="5343479at2"/>